<dbReference type="InterPro" id="IPR053138">
    <property type="entry name" value="N-alpha-Ac-DABA_deacetylase"/>
</dbReference>
<feature type="domain" description="Succinylglutamate desuccinylase/Aspartoacylase catalytic" evidence="5">
    <location>
        <begin position="32"/>
        <end position="269"/>
    </location>
</feature>
<keyword evidence="7" id="KW-1185">Reference proteome</keyword>
<dbReference type="Proteomes" id="UP000054978">
    <property type="component" value="Unassembled WGS sequence"/>
</dbReference>
<dbReference type="CDD" id="cd06250">
    <property type="entry name" value="M14_PaAOTO_like"/>
    <property type="match status" value="1"/>
</dbReference>
<evidence type="ECO:0000256" key="2">
    <source>
        <dbReference type="ARBA" id="ARBA00022723"/>
    </source>
</evidence>
<dbReference type="AlphaFoldDB" id="A0A157ZNI0"/>
<evidence type="ECO:0000256" key="3">
    <source>
        <dbReference type="ARBA" id="ARBA00022801"/>
    </source>
</evidence>
<evidence type="ECO:0000259" key="5">
    <source>
        <dbReference type="Pfam" id="PF24827"/>
    </source>
</evidence>
<keyword evidence="2" id="KW-0479">Metal-binding</keyword>
<dbReference type="SUPFAM" id="SSF53187">
    <property type="entry name" value="Zn-dependent exopeptidases"/>
    <property type="match status" value="1"/>
</dbReference>
<proteinExistence type="predicted"/>
<dbReference type="Pfam" id="PF24827">
    <property type="entry name" value="AstE_AspA_cat"/>
    <property type="match status" value="1"/>
</dbReference>
<gene>
    <name evidence="6" type="ORF">AWB83_00791</name>
</gene>
<keyword evidence="4" id="KW-0862">Zinc</keyword>
<dbReference type="GO" id="GO:0016788">
    <property type="term" value="F:hydrolase activity, acting on ester bonds"/>
    <property type="evidence" value="ECO:0007669"/>
    <property type="project" value="InterPro"/>
</dbReference>
<dbReference type="STRING" id="1777144.AWB83_00791"/>
<evidence type="ECO:0000256" key="1">
    <source>
        <dbReference type="ARBA" id="ARBA00001947"/>
    </source>
</evidence>
<dbReference type="GO" id="GO:0046872">
    <property type="term" value="F:metal ion binding"/>
    <property type="evidence" value="ECO:0007669"/>
    <property type="project" value="UniProtKB-KW"/>
</dbReference>
<dbReference type="PANTHER" id="PTHR37326:SF1">
    <property type="entry name" value="BLL3975 PROTEIN"/>
    <property type="match status" value="1"/>
</dbReference>
<accession>A0A157ZNI0</accession>
<comment type="caution">
    <text evidence="6">The sequence shown here is derived from an EMBL/GenBank/DDBJ whole genome shotgun (WGS) entry which is preliminary data.</text>
</comment>
<evidence type="ECO:0000256" key="4">
    <source>
        <dbReference type="ARBA" id="ARBA00022833"/>
    </source>
</evidence>
<protein>
    <submittedName>
        <fullName evidence="6">Succinylglutamate desuccinylase/aspartoacylase</fullName>
    </submittedName>
</protein>
<keyword evidence="3" id="KW-0378">Hydrolase</keyword>
<dbReference type="InterPro" id="IPR055438">
    <property type="entry name" value="AstE_AspA_cat"/>
</dbReference>
<organism evidence="6 7">
    <name type="scientific">Caballeronia ptereochthonis</name>
    <dbReference type="NCBI Taxonomy" id="1777144"/>
    <lineage>
        <taxon>Bacteria</taxon>
        <taxon>Pseudomonadati</taxon>
        <taxon>Pseudomonadota</taxon>
        <taxon>Betaproteobacteria</taxon>
        <taxon>Burkholderiales</taxon>
        <taxon>Burkholderiaceae</taxon>
        <taxon>Caballeronia</taxon>
    </lineage>
</organism>
<dbReference type="RefSeq" id="WP_087042955.1">
    <property type="nucleotide sequence ID" value="NZ_FCOB02000003.1"/>
</dbReference>
<evidence type="ECO:0000313" key="6">
    <source>
        <dbReference type="EMBL" id="SAK47029.1"/>
    </source>
</evidence>
<dbReference type="OrthoDB" id="527673at2"/>
<name>A0A157ZNI0_9BURK</name>
<dbReference type="Gene3D" id="3.40.630.10">
    <property type="entry name" value="Zn peptidases"/>
    <property type="match status" value="1"/>
</dbReference>
<sequence length="374" mass="40632">MQAYSHPLVGASLGTGRAITSYRFGPDDGDASPKVYIQASLHADELPGMVVAWYLKRRFAELEAAGRLAARIVLVPLANPAGLNQHWFGAQMGRFEMHSGQDFNRRFPELGPELAMRLKKHLTDDETHNARLIRAALREALTARQPASELASQRIELMKLACDADLVIDLHCDWEAVAHLYTTPEAWPAIEPLARYLGSEAQLLADVSGGEPFDEACASAWRYLRGAFGDRHPIPPGVMPVTLELRGVRDVSHETASRDAQAIVDYLTHAGMIAGEAPEPPPLRHPATPLAGCEYVHAPLSGVILHRRGIGETVRAGETIAEVLDPLEDRLAPLVAQTGGVLYARHWTRFATAGMLVARIAGEGAARTGELLVP</sequence>
<evidence type="ECO:0000313" key="7">
    <source>
        <dbReference type="Proteomes" id="UP000054978"/>
    </source>
</evidence>
<reference evidence="6" key="1">
    <citation type="submission" date="2016-01" db="EMBL/GenBank/DDBJ databases">
        <authorList>
            <person name="Peeters C."/>
        </authorList>
    </citation>
    <scope>NUCLEOTIDE SEQUENCE [LARGE SCALE GENOMIC DNA]</scope>
    <source>
        <strain evidence="6">LMG 29326</strain>
    </source>
</reference>
<dbReference type="EMBL" id="FCOB02000003">
    <property type="protein sequence ID" value="SAK47029.1"/>
    <property type="molecule type" value="Genomic_DNA"/>
</dbReference>
<dbReference type="PANTHER" id="PTHR37326">
    <property type="entry name" value="BLL3975 PROTEIN"/>
    <property type="match status" value="1"/>
</dbReference>
<comment type="cofactor">
    <cofactor evidence="1">
        <name>Zn(2+)</name>
        <dbReference type="ChEBI" id="CHEBI:29105"/>
    </cofactor>
</comment>